<dbReference type="KEGG" id="pss:102460819"/>
<evidence type="ECO:0000256" key="4">
    <source>
        <dbReference type="ARBA" id="ARBA00023242"/>
    </source>
</evidence>
<dbReference type="InterPro" id="IPR020479">
    <property type="entry name" value="HD_metazoa"/>
</dbReference>
<dbReference type="Gene3D" id="1.10.10.60">
    <property type="entry name" value="Homeodomain-like"/>
    <property type="match status" value="1"/>
</dbReference>
<keyword evidence="3 6" id="KW-0371">Homeobox</keyword>
<dbReference type="PANTHER" id="PTHR24333:SF5">
    <property type="entry name" value="VENT HOMEOBOX"/>
    <property type="match status" value="1"/>
</dbReference>
<keyword evidence="2 6" id="KW-0238">DNA-binding</keyword>
<keyword evidence="4 6" id="KW-0539">Nucleus</keyword>
<dbReference type="EMBL" id="AGCU01071524">
    <property type="status" value="NOT_ANNOTATED_CDS"/>
    <property type="molecule type" value="Genomic_DNA"/>
</dbReference>
<dbReference type="GeneID" id="102460819"/>
<dbReference type="AlphaFoldDB" id="K7F7K0"/>
<dbReference type="SMART" id="SM00389">
    <property type="entry name" value="HOX"/>
    <property type="match status" value="1"/>
</dbReference>
<evidence type="ECO:0000256" key="1">
    <source>
        <dbReference type="ARBA" id="ARBA00004123"/>
    </source>
</evidence>
<evidence type="ECO:0000313" key="10">
    <source>
        <dbReference type="Ensembl" id="ENSPSIP00000004010.1"/>
    </source>
</evidence>
<dbReference type="eggNOG" id="ENOG502RZMX">
    <property type="taxonomic scope" value="Eukaryota"/>
</dbReference>
<dbReference type="Pfam" id="PF00046">
    <property type="entry name" value="Homeodomain"/>
    <property type="match status" value="1"/>
</dbReference>
<evidence type="ECO:0000256" key="8">
    <source>
        <dbReference type="SAM" id="MobiDB-lite"/>
    </source>
</evidence>
<feature type="DNA-binding region" description="Homeobox" evidence="6">
    <location>
        <begin position="118"/>
        <end position="177"/>
    </location>
</feature>
<dbReference type="PANTHER" id="PTHR24333">
    <property type="entry name" value="HOMEO BOX HB9 LIKE A-RELATED"/>
    <property type="match status" value="1"/>
</dbReference>
<dbReference type="InterPro" id="IPR001356">
    <property type="entry name" value="HD"/>
</dbReference>
<evidence type="ECO:0000256" key="3">
    <source>
        <dbReference type="ARBA" id="ARBA00023155"/>
    </source>
</evidence>
<dbReference type="PROSITE" id="PS00027">
    <property type="entry name" value="HOMEOBOX_1"/>
    <property type="match status" value="1"/>
</dbReference>
<dbReference type="PROSITE" id="PS50071">
    <property type="entry name" value="HOMEOBOX_2"/>
    <property type="match status" value="1"/>
</dbReference>
<feature type="domain" description="Homeobox" evidence="9">
    <location>
        <begin position="116"/>
        <end position="176"/>
    </location>
</feature>
<feature type="compositionally biased region" description="Low complexity" evidence="8">
    <location>
        <begin position="91"/>
        <end position="105"/>
    </location>
</feature>
<reference evidence="11" key="2">
    <citation type="journal article" date="2013" name="Nat. Genet.">
        <title>The draft genomes of soft-shell turtle and green sea turtle yield insights into the development and evolution of the turtle-specific body plan.</title>
        <authorList>
            <person name="Wang Z."/>
            <person name="Pascual-Anaya J."/>
            <person name="Zadissa A."/>
            <person name="Li W."/>
            <person name="Niimura Y."/>
            <person name="Huang Z."/>
            <person name="Li C."/>
            <person name="White S."/>
            <person name="Xiong Z."/>
            <person name="Fang D."/>
            <person name="Wang B."/>
            <person name="Ming Y."/>
            <person name="Chen Y."/>
            <person name="Zheng Y."/>
            <person name="Kuraku S."/>
            <person name="Pignatelli M."/>
            <person name="Herrero J."/>
            <person name="Beal K."/>
            <person name="Nozawa M."/>
            <person name="Li Q."/>
            <person name="Wang J."/>
            <person name="Zhang H."/>
            <person name="Yu L."/>
            <person name="Shigenobu S."/>
            <person name="Wang J."/>
            <person name="Liu J."/>
            <person name="Flicek P."/>
            <person name="Searle S."/>
            <person name="Wang J."/>
            <person name="Kuratani S."/>
            <person name="Yin Y."/>
            <person name="Aken B."/>
            <person name="Zhang G."/>
            <person name="Irie N."/>
        </authorList>
    </citation>
    <scope>NUCLEOTIDE SEQUENCE [LARGE SCALE GENOMIC DNA]</scope>
    <source>
        <strain evidence="11">Daiwa-1</strain>
    </source>
</reference>
<dbReference type="InterPro" id="IPR017970">
    <property type="entry name" value="Homeobox_CS"/>
</dbReference>
<protein>
    <submittedName>
        <fullName evidence="10">Homeobox protein vent1-like</fullName>
    </submittedName>
</protein>
<dbReference type="OrthoDB" id="6159439at2759"/>
<name>K7F7K0_PELSI</name>
<dbReference type="Proteomes" id="UP000007267">
    <property type="component" value="Unassembled WGS sequence"/>
</dbReference>
<evidence type="ECO:0000313" key="11">
    <source>
        <dbReference type="Proteomes" id="UP000007267"/>
    </source>
</evidence>
<dbReference type="PRINTS" id="PR00024">
    <property type="entry name" value="HOMEOBOX"/>
</dbReference>
<dbReference type="HOGENOM" id="CLU_969641_0_0_1"/>
<dbReference type="GO" id="GO:0000981">
    <property type="term" value="F:DNA-binding transcription factor activity, RNA polymerase II-specific"/>
    <property type="evidence" value="ECO:0007669"/>
    <property type="project" value="InterPro"/>
</dbReference>
<keyword evidence="11" id="KW-1185">Reference proteome</keyword>
<sequence length="287" mass="32124">MGEAPFSMPFPAQPGSEKPRPMRRPHICCVPPPRAPTSFSRSLRLARAKPRGGASAGGQLPASGQCREPLRETAVQELPSARAAPEGGWLSADESSGYESESGASRAPSPSGEAEPLARRARTAFTPEQVGRLERTFQRQRYLGAAERRKLATALHLSEIQVKTWFQNRRMKFKRQMQDHHHTLMSSNPFYGCKQGTLPNMLLDYSHYLSPQQRLLPFTSNSALQTNSSFQICGSPNPWYPLRAHDLSFSQHFLPQGSVHPVLQNKMDNNLILFKHYNQGGRYECVI</sequence>
<dbReference type="OMA" id="CHPVYAL"/>
<evidence type="ECO:0000256" key="7">
    <source>
        <dbReference type="RuleBase" id="RU000682"/>
    </source>
</evidence>
<dbReference type="GO" id="GO:0003677">
    <property type="term" value="F:DNA binding"/>
    <property type="evidence" value="ECO:0007669"/>
    <property type="project" value="UniProtKB-UniRule"/>
</dbReference>
<dbReference type="GO" id="GO:0005634">
    <property type="term" value="C:nucleus"/>
    <property type="evidence" value="ECO:0007669"/>
    <property type="project" value="UniProtKB-SubCell"/>
</dbReference>
<dbReference type="RefSeq" id="XP_006121084.1">
    <property type="nucleotide sequence ID" value="XM_006121022.3"/>
</dbReference>
<evidence type="ECO:0000256" key="6">
    <source>
        <dbReference type="PROSITE-ProRule" id="PRU00108"/>
    </source>
</evidence>
<organism evidence="10 11">
    <name type="scientific">Pelodiscus sinensis</name>
    <name type="common">Chinese softshell turtle</name>
    <name type="synonym">Trionyx sinensis</name>
    <dbReference type="NCBI Taxonomy" id="13735"/>
    <lineage>
        <taxon>Eukaryota</taxon>
        <taxon>Metazoa</taxon>
        <taxon>Chordata</taxon>
        <taxon>Craniata</taxon>
        <taxon>Vertebrata</taxon>
        <taxon>Euteleostomi</taxon>
        <taxon>Archelosauria</taxon>
        <taxon>Testudinata</taxon>
        <taxon>Testudines</taxon>
        <taxon>Cryptodira</taxon>
        <taxon>Trionychia</taxon>
        <taxon>Trionychidae</taxon>
        <taxon>Pelodiscus</taxon>
    </lineage>
</organism>
<dbReference type="SUPFAM" id="SSF46689">
    <property type="entry name" value="Homeodomain-like"/>
    <property type="match status" value="1"/>
</dbReference>
<dbReference type="Ensembl" id="ENSPSIT00000004032.1">
    <property type="protein sequence ID" value="ENSPSIP00000004010.1"/>
    <property type="gene ID" value="ENSPSIG00000003789.1"/>
</dbReference>
<dbReference type="GeneTree" id="ENSGT00940000165215"/>
<comment type="subcellular location">
    <subcellularLocation>
        <location evidence="1 6 7">Nucleus</location>
    </subcellularLocation>
</comment>
<proteinExistence type="inferred from homology"/>
<reference evidence="10" key="3">
    <citation type="submission" date="2025-08" db="UniProtKB">
        <authorList>
            <consortium name="Ensembl"/>
        </authorList>
    </citation>
    <scope>IDENTIFICATION</scope>
</reference>
<feature type="region of interest" description="Disordered" evidence="8">
    <location>
        <begin position="1"/>
        <end position="127"/>
    </location>
</feature>
<evidence type="ECO:0000259" key="9">
    <source>
        <dbReference type="PROSITE" id="PS50071"/>
    </source>
</evidence>
<reference evidence="11" key="1">
    <citation type="submission" date="2011-10" db="EMBL/GenBank/DDBJ databases">
        <authorList>
            <consortium name="Soft-shell Turtle Genome Consortium"/>
        </authorList>
    </citation>
    <scope>NUCLEOTIDE SEQUENCE [LARGE SCALE GENOMIC DNA]</scope>
    <source>
        <strain evidence="11">Daiwa-1</strain>
    </source>
</reference>
<evidence type="ECO:0000256" key="2">
    <source>
        <dbReference type="ARBA" id="ARBA00023125"/>
    </source>
</evidence>
<dbReference type="InterPro" id="IPR050848">
    <property type="entry name" value="Homeobox_TF"/>
</dbReference>
<accession>K7F7K0</accession>
<evidence type="ECO:0000256" key="5">
    <source>
        <dbReference type="ARBA" id="ARBA00038196"/>
    </source>
</evidence>
<reference evidence="10" key="4">
    <citation type="submission" date="2025-09" db="UniProtKB">
        <authorList>
            <consortium name="Ensembl"/>
        </authorList>
    </citation>
    <scope>IDENTIFICATION</scope>
</reference>
<dbReference type="CDD" id="cd00086">
    <property type="entry name" value="homeodomain"/>
    <property type="match status" value="1"/>
</dbReference>
<dbReference type="InterPro" id="IPR009057">
    <property type="entry name" value="Homeodomain-like_sf"/>
</dbReference>
<comment type="similarity">
    <text evidence="5">Belongs to the BAR homeobox family.</text>
</comment>